<evidence type="ECO:0000313" key="3">
    <source>
        <dbReference type="EMBL" id="MFD2311564.1"/>
    </source>
</evidence>
<dbReference type="EMBL" id="JBHUJD010000019">
    <property type="protein sequence ID" value="MFD2311564.1"/>
    <property type="molecule type" value="Genomic_DNA"/>
</dbReference>
<dbReference type="Proteomes" id="UP001597425">
    <property type="component" value="Unassembled WGS sequence"/>
</dbReference>
<evidence type="ECO:0000256" key="1">
    <source>
        <dbReference type="SAM" id="MobiDB-lite"/>
    </source>
</evidence>
<feature type="region of interest" description="Disordered" evidence="1">
    <location>
        <begin position="1"/>
        <end position="23"/>
    </location>
</feature>
<evidence type="ECO:0000256" key="2">
    <source>
        <dbReference type="SAM" id="Phobius"/>
    </source>
</evidence>
<sequence length="282" mass="30578">MQQQKFNHSTDTGQSPDTDRVAGVDGNGDLISAIQYKRVRQQLILVWAAISGLLLALLIMVIWSPARESSLPPVVTVERLEVVEPDGSPAMILANSQRPAAATIDGQLIMEGQAEERKGTPSIIFFDGKGDEVGGMLFGTRETPDGYQAGRHLSFDGYGQDQTVVLAHYQDSSGSRSGLTISDRPSHSLLETFDQLGLEPGASREQMRAAIESIPEDRRASRTRELFGTTRAFLGSAPDGEARLELKDGQGRPRILIETPEDGEPAIRILDETGETVLQLPG</sequence>
<keyword evidence="2" id="KW-0812">Transmembrane</keyword>
<keyword evidence="2" id="KW-1133">Transmembrane helix</keyword>
<comment type="caution">
    <text evidence="3">The sequence shown here is derived from an EMBL/GenBank/DDBJ whole genome shotgun (WGS) entry which is preliminary data.</text>
</comment>
<dbReference type="RefSeq" id="WP_265722333.1">
    <property type="nucleotide sequence ID" value="NZ_JAPIVK010000021.1"/>
</dbReference>
<organism evidence="3 4">
    <name type="scientific">Microbulbifer halophilus</name>
    <dbReference type="NCBI Taxonomy" id="453963"/>
    <lineage>
        <taxon>Bacteria</taxon>
        <taxon>Pseudomonadati</taxon>
        <taxon>Pseudomonadota</taxon>
        <taxon>Gammaproteobacteria</taxon>
        <taxon>Cellvibrionales</taxon>
        <taxon>Microbulbiferaceae</taxon>
        <taxon>Microbulbifer</taxon>
    </lineage>
</organism>
<gene>
    <name evidence="3" type="ORF">ACFSKX_14140</name>
</gene>
<keyword evidence="4" id="KW-1185">Reference proteome</keyword>
<feature type="compositionally biased region" description="Polar residues" evidence="1">
    <location>
        <begin position="1"/>
        <end position="16"/>
    </location>
</feature>
<protein>
    <submittedName>
        <fullName evidence="3">Uncharacterized protein</fullName>
    </submittedName>
</protein>
<evidence type="ECO:0000313" key="4">
    <source>
        <dbReference type="Proteomes" id="UP001597425"/>
    </source>
</evidence>
<accession>A0ABW5EJB6</accession>
<feature type="transmembrane region" description="Helical" evidence="2">
    <location>
        <begin position="43"/>
        <end position="63"/>
    </location>
</feature>
<keyword evidence="2" id="KW-0472">Membrane</keyword>
<name>A0ABW5EJB6_9GAMM</name>
<reference evidence="4" key="1">
    <citation type="journal article" date="2019" name="Int. J. Syst. Evol. Microbiol.">
        <title>The Global Catalogue of Microorganisms (GCM) 10K type strain sequencing project: providing services to taxonomists for standard genome sequencing and annotation.</title>
        <authorList>
            <consortium name="The Broad Institute Genomics Platform"/>
            <consortium name="The Broad Institute Genome Sequencing Center for Infectious Disease"/>
            <person name="Wu L."/>
            <person name="Ma J."/>
        </authorList>
    </citation>
    <scope>NUCLEOTIDE SEQUENCE [LARGE SCALE GENOMIC DNA]</scope>
    <source>
        <strain evidence="4">KCTC 12848</strain>
    </source>
</reference>
<proteinExistence type="predicted"/>